<keyword evidence="3" id="KW-0276">Fatty acid metabolism</keyword>
<dbReference type="EC" id="4.2.1.17" evidence="6"/>
<dbReference type="CDD" id="cd06558">
    <property type="entry name" value="crotonase-like"/>
    <property type="match status" value="1"/>
</dbReference>
<gene>
    <name evidence="6" type="primary">paaF_2</name>
    <name evidence="6" type="ORF">IHBHHGIJ_02425</name>
    <name evidence="7" type="ORF">KFEGEMFD_02612</name>
</gene>
<keyword evidence="5" id="KW-0413">Isomerase</keyword>
<dbReference type="Gene3D" id="3.90.226.10">
    <property type="entry name" value="2-enoyl-CoA Hydratase, Chain A, domain 1"/>
    <property type="match status" value="1"/>
</dbReference>
<dbReference type="Proteomes" id="UP000435877">
    <property type="component" value="Unassembled WGS sequence"/>
</dbReference>
<dbReference type="PANTHER" id="PTHR43149:SF1">
    <property type="entry name" value="DELTA(3,5)-DELTA(2,4)-DIENOYL-COA ISOMERASE, MITOCHONDRIAL"/>
    <property type="match status" value="1"/>
</dbReference>
<dbReference type="PANTHER" id="PTHR43149">
    <property type="entry name" value="ENOYL-COA HYDRATASE"/>
    <property type="match status" value="1"/>
</dbReference>
<dbReference type="NCBIfam" id="NF005699">
    <property type="entry name" value="PRK07509.1"/>
    <property type="match status" value="1"/>
</dbReference>
<evidence type="ECO:0000313" key="6">
    <source>
        <dbReference type="EMBL" id="CAA0093160.1"/>
    </source>
</evidence>
<dbReference type="Proteomes" id="UP000439591">
    <property type="component" value="Unassembled WGS sequence"/>
</dbReference>
<keyword evidence="8" id="KW-1185">Reference proteome</keyword>
<dbReference type="InterPro" id="IPR001753">
    <property type="entry name" value="Enoyl-CoA_hydra/iso"/>
</dbReference>
<evidence type="ECO:0000313" key="9">
    <source>
        <dbReference type="Proteomes" id="UP000439591"/>
    </source>
</evidence>
<evidence type="ECO:0000256" key="2">
    <source>
        <dbReference type="ARBA" id="ARBA00005254"/>
    </source>
</evidence>
<dbReference type="GO" id="GO:0016853">
    <property type="term" value="F:isomerase activity"/>
    <property type="evidence" value="ECO:0007669"/>
    <property type="project" value="UniProtKB-KW"/>
</dbReference>
<organism evidence="6 8">
    <name type="scientific">Zhongshania aliphaticivorans</name>
    <dbReference type="NCBI Taxonomy" id="1470434"/>
    <lineage>
        <taxon>Bacteria</taxon>
        <taxon>Pseudomonadati</taxon>
        <taxon>Pseudomonadota</taxon>
        <taxon>Gammaproteobacteria</taxon>
        <taxon>Cellvibrionales</taxon>
        <taxon>Spongiibacteraceae</taxon>
        <taxon>Zhongshania</taxon>
    </lineage>
</organism>
<evidence type="ECO:0000256" key="5">
    <source>
        <dbReference type="ARBA" id="ARBA00023235"/>
    </source>
</evidence>
<dbReference type="RefSeq" id="WP_159268966.1">
    <property type="nucleotide sequence ID" value="NZ_CACSIK010000001.1"/>
</dbReference>
<evidence type="ECO:0000256" key="1">
    <source>
        <dbReference type="ARBA" id="ARBA00005005"/>
    </source>
</evidence>
<dbReference type="GO" id="GO:0006635">
    <property type="term" value="P:fatty acid beta-oxidation"/>
    <property type="evidence" value="ECO:0007669"/>
    <property type="project" value="UniProtKB-UniPathway"/>
</dbReference>
<name>A0A5S9NRM5_9GAMM</name>
<dbReference type="EMBL" id="CACSIM010000004">
    <property type="protein sequence ID" value="CAA0110954.1"/>
    <property type="molecule type" value="Genomic_DNA"/>
</dbReference>
<dbReference type="InterPro" id="IPR045002">
    <property type="entry name" value="Ech1-like"/>
</dbReference>
<dbReference type="AlphaFoldDB" id="A0A5S9NRM5"/>
<protein>
    <submittedName>
        <fullName evidence="6">2,3-dehydroadipyl-CoA hydratase</fullName>
        <ecNumber evidence="6">4.2.1.17</ecNumber>
    </submittedName>
</protein>
<sequence length="263" mass="28880">MTELVTVTIKNHIADVRLNRPEKMNAITIELMHALVAAAESIKSNRSVRVAVISGEGRAFCAGLDLSNFADDKDAPNPFINSNGSYPNEAQASAYCWKQLPVPVICALHGVAFGGGLQIALGADIRIAHPETRLSVMEVKWGLVPDMSATQTLRDLVRIDVAKELTFTGRVFYADEGASLGLVTRLSDTPFEDAYKIAEEIASKNPDAVCAAKRLYNDSWHGDDRKGLQMEEKLQGELMMSENQIESVRAGMEKRAANFKDRR</sequence>
<evidence type="ECO:0000313" key="7">
    <source>
        <dbReference type="EMBL" id="CAA0110954.1"/>
    </source>
</evidence>
<accession>A0A5S9NRM5</accession>
<keyword evidence="6" id="KW-0456">Lyase</keyword>
<proteinExistence type="inferred from homology"/>
<dbReference type="GO" id="GO:0004300">
    <property type="term" value="F:enoyl-CoA hydratase activity"/>
    <property type="evidence" value="ECO:0007669"/>
    <property type="project" value="UniProtKB-EC"/>
</dbReference>
<evidence type="ECO:0000313" key="8">
    <source>
        <dbReference type="Proteomes" id="UP000435877"/>
    </source>
</evidence>
<evidence type="ECO:0000256" key="4">
    <source>
        <dbReference type="ARBA" id="ARBA00023098"/>
    </source>
</evidence>
<dbReference type="EMBL" id="CACSIK010000001">
    <property type="protein sequence ID" value="CAA0093160.1"/>
    <property type="molecule type" value="Genomic_DNA"/>
</dbReference>
<dbReference type="Pfam" id="PF00378">
    <property type="entry name" value="ECH_1"/>
    <property type="match status" value="1"/>
</dbReference>
<keyword evidence="4" id="KW-0443">Lipid metabolism</keyword>
<reference evidence="8 9" key="1">
    <citation type="submission" date="2019-11" db="EMBL/GenBank/DDBJ databases">
        <authorList>
            <person name="Holert J."/>
        </authorList>
    </citation>
    <scope>NUCLEOTIDE SEQUENCE [LARGE SCALE GENOMIC DNA]</scope>
    <source>
        <strain evidence="7">BC3_2A</strain>
        <strain evidence="6">SB11_1A</strain>
    </source>
</reference>
<comment type="similarity">
    <text evidence="2">Belongs to the enoyl-CoA hydratase/isomerase family.</text>
</comment>
<dbReference type="InterPro" id="IPR029045">
    <property type="entry name" value="ClpP/crotonase-like_dom_sf"/>
</dbReference>
<dbReference type="SUPFAM" id="SSF52096">
    <property type="entry name" value="ClpP/crotonase"/>
    <property type="match status" value="1"/>
</dbReference>
<evidence type="ECO:0000256" key="3">
    <source>
        <dbReference type="ARBA" id="ARBA00022832"/>
    </source>
</evidence>
<dbReference type="Gene3D" id="1.10.12.10">
    <property type="entry name" value="Lyase 2-enoyl-coa Hydratase, Chain A, domain 2"/>
    <property type="match status" value="1"/>
</dbReference>
<dbReference type="OrthoDB" id="9807606at2"/>
<comment type="pathway">
    <text evidence="1">Lipid metabolism; fatty acid beta-oxidation.</text>
</comment>
<dbReference type="InterPro" id="IPR014748">
    <property type="entry name" value="Enoyl-CoA_hydra_C"/>
</dbReference>
<dbReference type="UniPathway" id="UPA00659"/>